<dbReference type="EMBL" id="KB320617">
    <property type="protein sequence ID" value="ELW67383.1"/>
    <property type="molecule type" value="Genomic_DNA"/>
</dbReference>
<sequence>MAKESDSAAKHRHRGAHGALTEHRLLEQGLHLLQGAPVGLTWGRAVAEPGIQQHGTVRADTQVGMGGEAALLGIKSLSKGQSSFLPRVCQTAQDTARKSVLIARCVFDKQHDCIAWKSHSFYQNAGNGVIPASSPPFVQIRFNRFPEAAMVSYPTTPLALHPEGSSEGVHFLRVLTSQDKVTEHVCIRNLPQGSHAFLSPVLLVTSGLRFKLQCLFLHRECVAIRFPLTLLASVFTKVPGGILETHGFANVSLLLKRVSV</sequence>
<proteinExistence type="predicted"/>
<gene>
    <name evidence="1" type="ORF">TREES_T100014636</name>
</gene>
<accession>L9KXE5</accession>
<dbReference type="AlphaFoldDB" id="L9KXE5"/>
<name>L9KXE5_TUPCH</name>
<protein>
    <submittedName>
        <fullName evidence="1">Uncharacterized protein</fullName>
    </submittedName>
</protein>
<dbReference type="InParanoid" id="L9KXE5"/>
<dbReference type="Proteomes" id="UP000011518">
    <property type="component" value="Unassembled WGS sequence"/>
</dbReference>
<reference evidence="2" key="1">
    <citation type="submission" date="2012-07" db="EMBL/GenBank/DDBJ databases">
        <title>Genome of the Chinese tree shrew, a rising model animal genetically related to primates.</title>
        <authorList>
            <person name="Zhang G."/>
            <person name="Fan Y."/>
            <person name="Yao Y."/>
            <person name="Huang Z."/>
        </authorList>
    </citation>
    <scope>NUCLEOTIDE SEQUENCE [LARGE SCALE GENOMIC DNA]</scope>
</reference>
<keyword evidence="2" id="KW-1185">Reference proteome</keyword>
<reference evidence="2" key="2">
    <citation type="journal article" date="2013" name="Nat. Commun.">
        <title>Genome of the Chinese tree shrew.</title>
        <authorList>
            <person name="Fan Y."/>
            <person name="Huang Z.Y."/>
            <person name="Cao C.C."/>
            <person name="Chen C.S."/>
            <person name="Chen Y.X."/>
            <person name="Fan D.D."/>
            <person name="He J."/>
            <person name="Hou H.L."/>
            <person name="Hu L."/>
            <person name="Hu X.T."/>
            <person name="Jiang X.T."/>
            <person name="Lai R."/>
            <person name="Lang Y.S."/>
            <person name="Liang B."/>
            <person name="Liao S.G."/>
            <person name="Mu D."/>
            <person name="Ma Y.Y."/>
            <person name="Niu Y.Y."/>
            <person name="Sun X.Q."/>
            <person name="Xia J.Q."/>
            <person name="Xiao J."/>
            <person name="Xiong Z.Q."/>
            <person name="Xu L."/>
            <person name="Yang L."/>
            <person name="Zhang Y."/>
            <person name="Zhao W."/>
            <person name="Zhao X.D."/>
            <person name="Zheng Y.T."/>
            <person name="Zhou J.M."/>
            <person name="Zhu Y.B."/>
            <person name="Zhang G.J."/>
            <person name="Wang J."/>
            <person name="Yao Y.G."/>
        </authorList>
    </citation>
    <scope>NUCLEOTIDE SEQUENCE [LARGE SCALE GENOMIC DNA]</scope>
</reference>
<evidence type="ECO:0000313" key="1">
    <source>
        <dbReference type="EMBL" id="ELW67383.1"/>
    </source>
</evidence>
<organism evidence="1 2">
    <name type="scientific">Tupaia chinensis</name>
    <name type="common">Chinese tree shrew</name>
    <name type="synonym">Tupaia belangeri chinensis</name>
    <dbReference type="NCBI Taxonomy" id="246437"/>
    <lineage>
        <taxon>Eukaryota</taxon>
        <taxon>Metazoa</taxon>
        <taxon>Chordata</taxon>
        <taxon>Craniata</taxon>
        <taxon>Vertebrata</taxon>
        <taxon>Euteleostomi</taxon>
        <taxon>Mammalia</taxon>
        <taxon>Eutheria</taxon>
        <taxon>Euarchontoglires</taxon>
        <taxon>Scandentia</taxon>
        <taxon>Tupaiidae</taxon>
        <taxon>Tupaia</taxon>
    </lineage>
</organism>
<evidence type="ECO:0000313" key="2">
    <source>
        <dbReference type="Proteomes" id="UP000011518"/>
    </source>
</evidence>